<dbReference type="RefSeq" id="WP_202654378.1">
    <property type="nucleotide sequence ID" value="NZ_JAESWB010000171.1"/>
</dbReference>
<keyword evidence="1" id="KW-0812">Transmembrane</keyword>
<evidence type="ECO:0008006" key="4">
    <source>
        <dbReference type="Google" id="ProtNLM"/>
    </source>
</evidence>
<dbReference type="Proteomes" id="UP000623967">
    <property type="component" value="Unassembled WGS sequence"/>
</dbReference>
<keyword evidence="1" id="KW-1133">Transmembrane helix</keyword>
<evidence type="ECO:0000313" key="3">
    <source>
        <dbReference type="Proteomes" id="UP000623967"/>
    </source>
</evidence>
<keyword evidence="1" id="KW-0472">Membrane</keyword>
<comment type="caution">
    <text evidence="2">The sequence shown here is derived from an EMBL/GenBank/DDBJ whole genome shotgun (WGS) entry which is preliminary data.</text>
</comment>
<organism evidence="2 3">
    <name type="scientific">Neobacillus paridis</name>
    <dbReference type="NCBI Taxonomy" id="2803862"/>
    <lineage>
        <taxon>Bacteria</taxon>
        <taxon>Bacillati</taxon>
        <taxon>Bacillota</taxon>
        <taxon>Bacilli</taxon>
        <taxon>Bacillales</taxon>
        <taxon>Bacillaceae</taxon>
        <taxon>Neobacillus</taxon>
    </lineage>
</organism>
<evidence type="ECO:0000313" key="2">
    <source>
        <dbReference type="EMBL" id="MBL4953108.1"/>
    </source>
</evidence>
<protein>
    <recommendedName>
        <fullName evidence="4">Sensor histidine kinase</fullName>
    </recommendedName>
</protein>
<dbReference type="EMBL" id="JAESWB010000171">
    <property type="protein sequence ID" value="MBL4953108.1"/>
    <property type="molecule type" value="Genomic_DNA"/>
</dbReference>
<reference evidence="2 3" key="1">
    <citation type="submission" date="2021-01" db="EMBL/GenBank/DDBJ databases">
        <title>Genome public.</title>
        <authorList>
            <person name="Liu C."/>
            <person name="Sun Q."/>
        </authorList>
    </citation>
    <scope>NUCLEOTIDE SEQUENCE [LARGE SCALE GENOMIC DNA]</scope>
    <source>
        <strain evidence="2 3">YIM B02564</strain>
    </source>
</reference>
<keyword evidence="3" id="KW-1185">Reference proteome</keyword>
<name>A0ABS1TP72_9BACI</name>
<proteinExistence type="predicted"/>
<sequence>MKKKKNLFSMGIKLWSSYIIVFLVIVFISSFSYKYISDSTSKIHQIGNQQMKKLQLLEV</sequence>
<gene>
    <name evidence="2" type="ORF">JK635_12910</name>
</gene>
<feature type="transmembrane region" description="Helical" evidence="1">
    <location>
        <begin position="12"/>
        <end position="33"/>
    </location>
</feature>
<accession>A0ABS1TP72</accession>
<evidence type="ECO:0000256" key="1">
    <source>
        <dbReference type="SAM" id="Phobius"/>
    </source>
</evidence>